<sequence>MYLMISKYVVPLEQVDAVRTEHLAFVESLEQRGLLASAGRQDPPVGGVLVLKVTDRETALELIAQDPYVTAGVAEYTPVGYLANRGDLKDA</sequence>
<dbReference type="PANTHER" id="PTHR37828:SF1">
    <property type="entry name" value="YCII-RELATED DOMAIN-CONTAINING PROTEIN"/>
    <property type="match status" value="1"/>
</dbReference>
<proteinExistence type="inferred from homology"/>
<dbReference type="InterPro" id="IPR005545">
    <property type="entry name" value="YCII"/>
</dbReference>
<dbReference type="EMBL" id="BOMI01000151">
    <property type="protein sequence ID" value="GID78863.1"/>
    <property type="molecule type" value="Genomic_DNA"/>
</dbReference>
<dbReference type="SUPFAM" id="SSF54909">
    <property type="entry name" value="Dimeric alpha+beta barrel"/>
    <property type="match status" value="1"/>
</dbReference>
<protein>
    <recommendedName>
        <fullName evidence="2">YCII-related domain-containing protein</fullName>
    </recommendedName>
</protein>
<organism evidence="3 4">
    <name type="scientific">Paractinoplanes deccanensis</name>
    <dbReference type="NCBI Taxonomy" id="113561"/>
    <lineage>
        <taxon>Bacteria</taxon>
        <taxon>Bacillati</taxon>
        <taxon>Actinomycetota</taxon>
        <taxon>Actinomycetes</taxon>
        <taxon>Micromonosporales</taxon>
        <taxon>Micromonosporaceae</taxon>
        <taxon>Paractinoplanes</taxon>
    </lineage>
</organism>
<reference evidence="3 4" key="1">
    <citation type="submission" date="2021-01" db="EMBL/GenBank/DDBJ databases">
        <title>Whole genome shotgun sequence of Actinoplanes deccanensis NBRC 13994.</title>
        <authorList>
            <person name="Komaki H."/>
            <person name="Tamura T."/>
        </authorList>
    </citation>
    <scope>NUCLEOTIDE SEQUENCE [LARGE SCALE GENOMIC DNA]</scope>
    <source>
        <strain evidence="3 4">NBRC 13994</strain>
    </source>
</reference>
<gene>
    <name evidence="3" type="ORF">Ade02nite_75040</name>
</gene>
<evidence type="ECO:0000256" key="1">
    <source>
        <dbReference type="ARBA" id="ARBA00007689"/>
    </source>
</evidence>
<dbReference type="InterPro" id="IPR011008">
    <property type="entry name" value="Dimeric_a/b-barrel"/>
</dbReference>
<keyword evidence="4" id="KW-1185">Reference proteome</keyword>
<evidence type="ECO:0000313" key="3">
    <source>
        <dbReference type="EMBL" id="GID78863.1"/>
    </source>
</evidence>
<evidence type="ECO:0000313" key="4">
    <source>
        <dbReference type="Proteomes" id="UP000609879"/>
    </source>
</evidence>
<dbReference type="Proteomes" id="UP000609879">
    <property type="component" value="Unassembled WGS sequence"/>
</dbReference>
<comment type="caution">
    <text evidence="3">The sequence shown here is derived from an EMBL/GenBank/DDBJ whole genome shotgun (WGS) entry which is preliminary data.</text>
</comment>
<comment type="similarity">
    <text evidence="1">Belongs to the YciI family.</text>
</comment>
<evidence type="ECO:0000259" key="2">
    <source>
        <dbReference type="Pfam" id="PF03795"/>
    </source>
</evidence>
<feature type="domain" description="YCII-related" evidence="2">
    <location>
        <begin position="1"/>
        <end position="79"/>
    </location>
</feature>
<dbReference type="Pfam" id="PF03795">
    <property type="entry name" value="YCII"/>
    <property type="match status" value="1"/>
</dbReference>
<dbReference type="PANTHER" id="PTHR37828">
    <property type="entry name" value="GSR2449 PROTEIN"/>
    <property type="match status" value="1"/>
</dbReference>
<accession>A0ABQ3YFR7</accession>
<name>A0ABQ3YFR7_9ACTN</name>
<dbReference type="Gene3D" id="3.30.70.1060">
    <property type="entry name" value="Dimeric alpha+beta barrel"/>
    <property type="match status" value="1"/>
</dbReference>